<protein>
    <recommendedName>
        <fullName evidence="2">Dehydrogenase FUB6</fullName>
    </recommendedName>
    <alternativeName>
        <fullName evidence="3">Fusaric acid biosynthesis protein 6</fullName>
    </alternativeName>
</protein>
<evidence type="ECO:0000256" key="3">
    <source>
        <dbReference type="ARBA" id="ARBA00083301"/>
    </source>
</evidence>
<accession>A0AA40BZW5</accession>
<dbReference type="PANTHER" id="PTHR43205:SF7">
    <property type="entry name" value="PROSTAGLANDIN REDUCTASE 1"/>
    <property type="match status" value="1"/>
</dbReference>
<evidence type="ECO:0000313" key="5">
    <source>
        <dbReference type="EMBL" id="KAK0619538.1"/>
    </source>
</evidence>
<evidence type="ECO:0000313" key="6">
    <source>
        <dbReference type="Proteomes" id="UP001175000"/>
    </source>
</evidence>
<name>A0AA40BZW5_9PEZI</name>
<dbReference type="PANTHER" id="PTHR43205">
    <property type="entry name" value="PROSTAGLANDIN REDUCTASE"/>
    <property type="match status" value="1"/>
</dbReference>
<dbReference type="Proteomes" id="UP001175000">
    <property type="component" value="Unassembled WGS sequence"/>
</dbReference>
<dbReference type="SMART" id="SM00829">
    <property type="entry name" value="PKS_ER"/>
    <property type="match status" value="1"/>
</dbReference>
<dbReference type="Gene3D" id="3.40.50.720">
    <property type="entry name" value="NAD(P)-binding Rossmann-like Domain"/>
    <property type="match status" value="1"/>
</dbReference>
<dbReference type="Pfam" id="PF00107">
    <property type="entry name" value="ADH_zinc_N"/>
    <property type="match status" value="1"/>
</dbReference>
<dbReference type="SUPFAM" id="SSF51735">
    <property type="entry name" value="NAD(P)-binding Rossmann-fold domains"/>
    <property type="match status" value="1"/>
</dbReference>
<dbReference type="CDD" id="cd05288">
    <property type="entry name" value="PGDH"/>
    <property type="match status" value="1"/>
</dbReference>
<keyword evidence="1" id="KW-0560">Oxidoreductase</keyword>
<dbReference type="FunFam" id="3.40.50.720:FF:000121">
    <property type="entry name" value="Prostaglandin reductase 2"/>
    <property type="match status" value="1"/>
</dbReference>
<dbReference type="EMBL" id="JAULSU010000004">
    <property type="protein sequence ID" value="KAK0619538.1"/>
    <property type="molecule type" value="Genomic_DNA"/>
</dbReference>
<dbReference type="InterPro" id="IPR013149">
    <property type="entry name" value="ADH-like_C"/>
</dbReference>
<dbReference type="InterPro" id="IPR045010">
    <property type="entry name" value="MDR_fam"/>
</dbReference>
<evidence type="ECO:0000259" key="4">
    <source>
        <dbReference type="SMART" id="SM00829"/>
    </source>
</evidence>
<dbReference type="AlphaFoldDB" id="A0AA40BZW5"/>
<reference evidence="5" key="1">
    <citation type="submission" date="2023-06" db="EMBL/GenBank/DDBJ databases">
        <title>Genome-scale phylogeny and comparative genomics of the fungal order Sordariales.</title>
        <authorList>
            <consortium name="Lawrence Berkeley National Laboratory"/>
            <person name="Hensen N."/>
            <person name="Bonometti L."/>
            <person name="Westerberg I."/>
            <person name="Brannstrom I.O."/>
            <person name="Guillou S."/>
            <person name="Cros-Aarteil S."/>
            <person name="Calhoun S."/>
            <person name="Haridas S."/>
            <person name="Kuo A."/>
            <person name="Mondo S."/>
            <person name="Pangilinan J."/>
            <person name="Riley R."/>
            <person name="Labutti K."/>
            <person name="Andreopoulos B."/>
            <person name="Lipzen A."/>
            <person name="Chen C."/>
            <person name="Yanf M."/>
            <person name="Daum C."/>
            <person name="Ng V."/>
            <person name="Clum A."/>
            <person name="Steindorff A."/>
            <person name="Ohm R."/>
            <person name="Martin F."/>
            <person name="Silar P."/>
            <person name="Natvig D."/>
            <person name="Lalanne C."/>
            <person name="Gautier V."/>
            <person name="Ament-Velasquez S.L."/>
            <person name="Kruys A."/>
            <person name="Hutchinson M.I."/>
            <person name="Powell A.J."/>
            <person name="Barry K."/>
            <person name="Miller A.N."/>
            <person name="Grigoriev I.V."/>
            <person name="Debuchy R."/>
            <person name="Gladieux P."/>
            <person name="Thoren M.H."/>
            <person name="Johannesson H."/>
        </authorList>
    </citation>
    <scope>NUCLEOTIDE SEQUENCE</scope>
    <source>
        <strain evidence="5">CBS 606.72</strain>
    </source>
</reference>
<evidence type="ECO:0000256" key="1">
    <source>
        <dbReference type="ARBA" id="ARBA00023002"/>
    </source>
</evidence>
<proteinExistence type="predicted"/>
<dbReference type="Gene3D" id="3.90.180.10">
    <property type="entry name" value="Medium-chain alcohol dehydrogenases, catalytic domain"/>
    <property type="match status" value="1"/>
</dbReference>
<evidence type="ECO:0000256" key="2">
    <source>
        <dbReference type="ARBA" id="ARBA00069006"/>
    </source>
</evidence>
<dbReference type="GO" id="GO:0016628">
    <property type="term" value="F:oxidoreductase activity, acting on the CH-CH group of donors, NAD or NADP as acceptor"/>
    <property type="evidence" value="ECO:0007669"/>
    <property type="project" value="InterPro"/>
</dbReference>
<comment type="caution">
    <text evidence="5">The sequence shown here is derived from an EMBL/GenBank/DDBJ whole genome shotgun (WGS) entry which is preliminary data.</text>
</comment>
<dbReference type="InterPro" id="IPR036291">
    <property type="entry name" value="NAD(P)-bd_dom_sf"/>
</dbReference>
<feature type="domain" description="Enoyl reductase (ER)" evidence="4">
    <location>
        <begin position="61"/>
        <end position="319"/>
    </location>
</feature>
<dbReference type="InterPro" id="IPR020843">
    <property type="entry name" value="ER"/>
</dbReference>
<organism evidence="5 6">
    <name type="scientific">Immersiella caudata</name>
    <dbReference type="NCBI Taxonomy" id="314043"/>
    <lineage>
        <taxon>Eukaryota</taxon>
        <taxon>Fungi</taxon>
        <taxon>Dikarya</taxon>
        <taxon>Ascomycota</taxon>
        <taxon>Pezizomycotina</taxon>
        <taxon>Sordariomycetes</taxon>
        <taxon>Sordariomycetidae</taxon>
        <taxon>Sordariales</taxon>
        <taxon>Lasiosphaeriaceae</taxon>
        <taxon>Immersiella</taxon>
    </lineage>
</organism>
<dbReference type="SUPFAM" id="SSF50129">
    <property type="entry name" value="GroES-like"/>
    <property type="match status" value="1"/>
</dbReference>
<sequence>MAQNRALIFKAVPDGLPVAGRDLVIEPAAYGPDGACLPNGIFVQTLYHSLDPYQRGPMRAPNIKSYRPPYPLQPTHHQPCHRQEYVAIDESSLNLTHPLHNPGLNLVHLLHNPYALPDIRVFLSALGMPGLTGYSGFYEIGKPQHGDTIFISAASGAVGQMVGQLARLEGLRTIGSVGSDDKLKFIVETLGFDAGFNYKKEQPGEALARLAPEGLDIYYDNVGGEHLDAALQNMKDFGRVVVCGAIGDLIFSKRLTVRGFVVADEGFGPKYGEEHQERVGRWIKEGEMKTVLWEVEGMENAVEGFLAMFQGRNFGKVVLKY</sequence>
<keyword evidence="6" id="KW-1185">Reference proteome</keyword>
<dbReference type="InterPro" id="IPR011032">
    <property type="entry name" value="GroES-like_sf"/>
</dbReference>
<gene>
    <name evidence="5" type="ORF">B0T14DRAFT_537306</name>
</gene>